<evidence type="ECO:0000313" key="1">
    <source>
        <dbReference type="EMBL" id="KWT85544.1"/>
    </source>
</evidence>
<name>A0ABR5SF67_9BACT</name>
<dbReference type="SUPFAM" id="SSF52540">
    <property type="entry name" value="P-loop containing nucleoside triphosphate hydrolases"/>
    <property type="match status" value="1"/>
</dbReference>
<evidence type="ECO:0000313" key="2">
    <source>
        <dbReference type="Proteomes" id="UP000060487"/>
    </source>
</evidence>
<reference evidence="1 2" key="1">
    <citation type="submission" date="2015-11" db="EMBL/GenBank/DDBJ databases">
        <authorList>
            <person name="Lin W."/>
        </authorList>
    </citation>
    <scope>NUCLEOTIDE SEQUENCE [LARGE SCALE GENOMIC DNA]</scope>
    <source>
        <strain evidence="1 2">HCH-1</strain>
    </source>
</reference>
<dbReference type="Proteomes" id="UP000060487">
    <property type="component" value="Unassembled WGS sequence"/>
</dbReference>
<dbReference type="RefSeq" id="WP_085052297.1">
    <property type="nucleotide sequence ID" value="NZ_LNQR01000060.1"/>
</dbReference>
<proteinExistence type="predicted"/>
<sequence length="449" mass="51349">MMIRSPKDIREAAKQLDFKIPLEEGNPCYVDTEKGRGGVFYNQLYKKMGFDISTLPNVSLPESGHTLFCGHVGCGKSTVLRRQKTELNKRGLFYVVFIDVLETLDINSLQYPDLLMALANNLLQQLKEDKIKIDSGSMEKLQSWFNEKIVTSEKIKSFASETKTGIKAEAGIPLLTKLFGKITNSFKIGTTDKEELRQVIKHHFSEFAEAFHEFIAAVENEIVKKNLGQKVLFIVDGTDKLSKDDSRRFFIEDANQVKSVKANFLYSAPIHLFYSENQVRQGFDHFMLPMIKIADKDGAKNKDGYEIMRKIVLLRADISLFDNPGTFENPGTIDRIIEYSGGSPRELIRILKSAYSYAADKFTEESIRKGINSLAMDYKRMLFPKGPRYYKLLHNMDIGKDAGEDSDIIEDLLFNLAMFEYTDDNFDLFWRTNPIIRLLDDYKTALSSE</sequence>
<gene>
    <name evidence="1" type="ORF">ASN18_1678</name>
</gene>
<keyword evidence="2" id="KW-1185">Reference proteome</keyword>
<protein>
    <submittedName>
        <fullName evidence="1">Uncharacterized protein</fullName>
    </submittedName>
</protein>
<accession>A0ABR5SF67</accession>
<organism evidence="1 2">
    <name type="scientific">Candidatus Magnetominusculus xianensis</name>
    <dbReference type="NCBI Taxonomy" id="1748249"/>
    <lineage>
        <taxon>Bacteria</taxon>
        <taxon>Pseudomonadati</taxon>
        <taxon>Nitrospirota</taxon>
        <taxon>Nitrospiria</taxon>
        <taxon>Nitrospirales</taxon>
        <taxon>Nitrospiraceae</taxon>
        <taxon>Candidatus Magnetominusculus</taxon>
    </lineage>
</organism>
<dbReference type="EMBL" id="LNQR01000060">
    <property type="protein sequence ID" value="KWT85544.1"/>
    <property type="molecule type" value="Genomic_DNA"/>
</dbReference>
<dbReference type="Gene3D" id="3.40.50.300">
    <property type="entry name" value="P-loop containing nucleotide triphosphate hydrolases"/>
    <property type="match status" value="1"/>
</dbReference>
<dbReference type="InterPro" id="IPR027417">
    <property type="entry name" value="P-loop_NTPase"/>
</dbReference>
<comment type="caution">
    <text evidence="1">The sequence shown here is derived from an EMBL/GenBank/DDBJ whole genome shotgun (WGS) entry which is preliminary data.</text>
</comment>